<dbReference type="OrthoDB" id="15401at2"/>
<evidence type="ECO:0008006" key="4">
    <source>
        <dbReference type="Google" id="ProtNLM"/>
    </source>
</evidence>
<evidence type="ECO:0000256" key="1">
    <source>
        <dbReference type="SAM" id="Phobius"/>
    </source>
</evidence>
<keyword evidence="3" id="KW-1185">Reference proteome</keyword>
<feature type="transmembrane region" description="Helical" evidence="1">
    <location>
        <begin position="50"/>
        <end position="72"/>
    </location>
</feature>
<gene>
    <name evidence="2" type="ORF">A0U89_12915</name>
</gene>
<protein>
    <recommendedName>
        <fullName evidence="4">ATP synthase protein I</fullName>
    </recommendedName>
</protein>
<dbReference type="Proteomes" id="UP000179145">
    <property type="component" value="Chromosome"/>
</dbReference>
<keyword evidence="1" id="KW-0472">Membrane</keyword>
<accession>A0A1D8UXR9</accession>
<dbReference type="InterPro" id="IPR032820">
    <property type="entry name" value="ATPase_put"/>
</dbReference>
<dbReference type="AlphaFoldDB" id="A0A1D8UXR9"/>
<evidence type="ECO:0000313" key="2">
    <source>
        <dbReference type="EMBL" id="AOX18347.1"/>
    </source>
</evidence>
<proteinExistence type="predicted"/>
<evidence type="ECO:0000313" key="3">
    <source>
        <dbReference type="Proteomes" id="UP000179145"/>
    </source>
</evidence>
<sequence>MNAASQPGDEPVSFNSRLAQAEARARGKRGKEDQSVTQDVSKADYSALGLALRAGTELVAALAVGVAIGYGLDRWLGFRALFLILFSLLGGVAGMLNVWRPVGKIGA</sequence>
<keyword evidence="1" id="KW-1133">Transmembrane helix</keyword>
<keyword evidence="1" id="KW-0812">Transmembrane</keyword>
<dbReference type="KEGG" id="kba:A0U89_12915"/>
<dbReference type="EMBL" id="CP014674">
    <property type="protein sequence ID" value="AOX18347.1"/>
    <property type="molecule type" value="Genomic_DNA"/>
</dbReference>
<dbReference type="STRING" id="153496.A0U89_12915"/>
<reference evidence="2 3" key="1">
    <citation type="journal article" date="2016" name="Microb. Cell Fact.">
        <title>Dissection of exopolysaccharide biosynthesis in Kozakia baliensis.</title>
        <authorList>
            <person name="Brandt J.U."/>
            <person name="Jakob F."/>
            <person name="Behr J."/>
            <person name="Geissler A.J."/>
            <person name="Vogel R.F."/>
        </authorList>
    </citation>
    <scope>NUCLEOTIDE SEQUENCE [LARGE SCALE GENOMIC DNA]</scope>
    <source>
        <strain evidence="2 3">DSM 14400</strain>
    </source>
</reference>
<name>A0A1D8UXR9_9PROT</name>
<organism evidence="2 3">
    <name type="scientific">Kozakia baliensis</name>
    <dbReference type="NCBI Taxonomy" id="153496"/>
    <lineage>
        <taxon>Bacteria</taxon>
        <taxon>Pseudomonadati</taxon>
        <taxon>Pseudomonadota</taxon>
        <taxon>Alphaproteobacteria</taxon>
        <taxon>Acetobacterales</taxon>
        <taxon>Acetobacteraceae</taxon>
        <taxon>Kozakia</taxon>
    </lineage>
</organism>
<dbReference type="Pfam" id="PF09527">
    <property type="entry name" value="ATPase_gene1"/>
    <property type="match status" value="1"/>
</dbReference>
<feature type="transmembrane region" description="Helical" evidence="1">
    <location>
        <begin position="78"/>
        <end position="99"/>
    </location>
</feature>
<dbReference type="eggNOG" id="COG5336">
    <property type="taxonomic scope" value="Bacteria"/>
</dbReference>